<dbReference type="InterPro" id="IPR015915">
    <property type="entry name" value="Kelch-typ_b-propeller"/>
</dbReference>
<dbReference type="InterPro" id="IPR006652">
    <property type="entry name" value="Kelch_1"/>
</dbReference>
<dbReference type="PANTHER" id="PTHR46093:SF18">
    <property type="entry name" value="FIBRONECTIN TYPE-III DOMAIN-CONTAINING PROTEIN"/>
    <property type="match status" value="1"/>
</dbReference>
<gene>
    <name evidence="4" type="ORF">TrST_g10208</name>
</gene>
<sequence>MDTLMDVLSSDMILNHPEYTFKKTYGASTSPTLSRQSTPSPSRPNTSQSGRSSGSRGSRRSAKEVKLTPREFLEVFEKDIVEPEAAMNPDGTFDYTKYVGESTREQVAEGVREWAKYAGGLPGDAELPFSRCVVYTLPFGSCEHTRDWMNYKSPASRRQQERDVIDSTLFDMEDVLNVGSEDLNLELKKGIRTTALPLTHISHMHWTEVQCRPVDNIEGQKIDLSSPPCQGGATGVMIPNTVGQPHLIVHGGIRYPRNGVFHAYSSTLIGSKQQAVYEDRVFVYSMVEMTWHVPEHSDEPEDKPEGRYGHCAVVLPDRTMWTFGGRMKTGICSDDVHIWDFDKANWRKIEYDRSIDSVPPPRFCASATFVPEEGREGSVVVFGGRDGHDNFGDLWIYDVATTDWSNPVCIGIPPSPRHGHSVIGLDGGRVMVLGGCCVSPSAETGIPENIDELDDKMQAASNRLEQCYALEKAEAEAAGLVLESEADYIGWKELARLGAQAAAAVAKRERDTRDAENDLNAILQERAAAMHWAKMNADHGRAYVGGVHDHQYMDITLLDVQSKVWTEPTAPPCTGKLPLARMNHSAVNLAGKIIVIGGCHPTSTRVTMSDSDVHVLDIESWRWSIPAVENTPFAMLPTLDAAKNAVRRADRVLEDEAGTAQSMGVPGGRSIEVAEAEAVLSVCKWRLKTLQEQCKLLRDPPPARYGHTAVAMGQRIYFVGGYEQDRSVGSGDEMVVLDLEQSDERERRLREEFHARLERERRIKDFLDEQERKQREYEDRIRRGREAKKEREEREKMEFEDMLSRLPPKTFAPTPQFKFANKHTIWLKWDAVKTNSEGNWIGAGRVVYRLFKKGGYQHLERGSKVVVQYVEVEDKNSKKGMKMKGSMKESNSNFSLSSGVSGGGSTVSIGGGSASFDDNASFGSSSMMSSSLVASSSVDQRSQIGGWYPADVKKAHKAGTFDVHYAGGRKEKHVDRARIKLADDQPWELIYEGKDLSYAVEASVPDVILEREPGIQIEMSFCMQTLGTEYPIEEPSLHSLQVTYSTINRDATVEAFMSQIKSKATDDSDSVSRGKKKIKEAIEIDGHLVESWHNGKLVEGQGYGKHYV</sequence>
<keyword evidence="2" id="KW-0677">Repeat</keyword>
<feature type="region of interest" description="Disordered" evidence="3">
    <location>
        <begin position="24"/>
        <end position="65"/>
    </location>
</feature>
<protein>
    <submittedName>
        <fullName evidence="4">Uncharacterized protein</fullName>
    </submittedName>
</protein>
<keyword evidence="5" id="KW-1185">Reference proteome</keyword>
<feature type="compositionally biased region" description="Polar residues" evidence="3">
    <location>
        <begin position="26"/>
        <end position="48"/>
    </location>
</feature>
<proteinExistence type="predicted"/>
<evidence type="ECO:0000256" key="1">
    <source>
        <dbReference type="ARBA" id="ARBA00022441"/>
    </source>
</evidence>
<dbReference type="AlphaFoldDB" id="A0A9W7AL43"/>
<dbReference type="Gene3D" id="2.120.10.80">
    <property type="entry name" value="Kelch-type beta propeller"/>
    <property type="match status" value="3"/>
</dbReference>
<accession>A0A9W7AL43</accession>
<dbReference type="PANTHER" id="PTHR46093">
    <property type="entry name" value="ACYL-COA-BINDING DOMAIN-CONTAINING PROTEIN 5"/>
    <property type="match status" value="1"/>
</dbReference>
<keyword evidence="1" id="KW-0880">Kelch repeat</keyword>
<evidence type="ECO:0000313" key="5">
    <source>
        <dbReference type="Proteomes" id="UP001165085"/>
    </source>
</evidence>
<dbReference type="Proteomes" id="UP001165085">
    <property type="component" value="Unassembled WGS sequence"/>
</dbReference>
<dbReference type="SUPFAM" id="SSF117281">
    <property type="entry name" value="Kelch motif"/>
    <property type="match status" value="2"/>
</dbReference>
<evidence type="ECO:0000256" key="2">
    <source>
        <dbReference type="ARBA" id="ARBA00022737"/>
    </source>
</evidence>
<name>A0A9W7AL43_9STRA</name>
<evidence type="ECO:0000256" key="3">
    <source>
        <dbReference type="SAM" id="MobiDB-lite"/>
    </source>
</evidence>
<organism evidence="4 5">
    <name type="scientific">Triparma strigata</name>
    <dbReference type="NCBI Taxonomy" id="1606541"/>
    <lineage>
        <taxon>Eukaryota</taxon>
        <taxon>Sar</taxon>
        <taxon>Stramenopiles</taxon>
        <taxon>Ochrophyta</taxon>
        <taxon>Bolidophyceae</taxon>
        <taxon>Parmales</taxon>
        <taxon>Triparmaceae</taxon>
        <taxon>Triparma</taxon>
    </lineage>
</organism>
<reference evidence="5" key="1">
    <citation type="journal article" date="2023" name="Commun. Biol.">
        <title>Genome analysis of Parmales, the sister group of diatoms, reveals the evolutionary specialization of diatoms from phago-mixotrophs to photoautotrophs.</title>
        <authorList>
            <person name="Ban H."/>
            <person name="Sato S."/>
            <person name="Yoshikawa S."/>
            <person name="Yamada K."/>
            <person name="Nakamura Y."/>
            <person name="Ichinomiya M."/>
            <person name="Sato N."/>
            <person name="Blanc-Mathieu R."/>
            <person name="Endo H."/>
            <person name="Kuwata A."/>
            <person name="Ogata H."/>
        </authorList>
    </citation>
    <scope>NUCLEOTIDE SEQUENCE [LARGE SCALE GENOMIC DNA]</scope>
    <source>
        <strain evidence="5">NIES 3701</strain>
    </source>
</reference>
<dbReference type="OrthoDB" id="188089at2759"/>
<evidence type="ECO:0000313" key="4">
    <source>
        <dbReference type="EMBL" id="GMH73001.1"/>
    </source>
</evidence>
<comment type="caution">
    <text evidence="4">The sequence shown here is derived from an EMBL/GenBank/DDBJ whole genome shotgun (WGS) entry which is preliminary data.</text>
</comment>
<dbReference type="Pfam" id="PF01344">
    <property type="entry name" value="Kelch_1"/>
    <property type="match status" value="1"/>
</dbReference>
<dbReference type="Pfam" id="PF24681">
    <property type="entry name" value="Kelch_KLHDC2_KLHL20_DRC7"/>
    <property type="match status" value="1"/>
</dbReference>
<dbReference type="Gene3D" id="2.30.30.140">
    <property type="match status" value="1"/>
</dbReference>
<dbReference type="EMBL" id="BRXY01000163">
    <property type="protein sequence ID" value="GMH73001.1"/>
    <property type="molecule type" value="Genomic_DNA"/>
</dbReference>